<proteinExistence type="predicted"/>
<dbReference type="InterPro" id="IPR050822">
    <property type="entry name" value="Cerebellin_Synaptic_Org"/>
</dbReference>
<dbReference type="InterPro" id="IPR001073">
    <property type="entry name" value="C1q_dom"/>
</dbReference>
<dbReference type="SUPFAM" id="SSF49842">
    <property type="entry name" value="TNF-like"/>
    <property type="match status" value="1"/>
</dbReference>
<dbReference type="InterPro" id="IPR008983">
    <property type="entry name" value="Tumour_necrosis_fac-like_dom"/>
</dbReference>
<protein>
    <recommendedName>
        <fullName evidence="5">C1q domain-containing protein</fullName>
    </recommendedName>
</protein>
<reference evidence="6 7" key="1">
    <citation type="submission" date="2022-12" db="EMBL/GenBank/DDBJ databases">
        <title>Chromosome-level genome of Tegillarca granosa.</title>
        <authorList>
            <person name="Kim J."/>
        </authorList>
    </citation>
    <scope>NUCLEOTIDE SEQUENCE [LARGE SCALE GENOMIC DNA]</scope>
    <source>
        <strain evidence="6">Teg-2019</strain>
        <tissue evidence="6">Adductor muscle</tissue>
    </source>
</reference>
<dbReference type="Proteomes" id="UP001217089">
    <property type="component" value="Unassembled WGS sequence"/>
</dbReference>
<dbReference type="Pfam" id="PF00386">
    <property type="entry name" value="C1q"/>
    <property type="match status" value="1"/>
</dbReference>
<evidence type="ECO:0000313" key="6">
    <source>
        <dbReference type="EMBL" id="KAJ8306834.1"/>
    </source>
</evidence>
<dbReference type="PROSITE" id="PS50871">
    <property type="entry name" value="C1Q"/>
    <property type="match status" value="1"/>
</dbReference>
<evidence type="ECO:0000256" key="2">
    <source>
        <dbReference type="ARBA" id="ARBA00022525"/>
    </source>
</evidence>
<accession>A0ABQ9ENP5</accession>
<feature type="compositionally biased region" description="Polar residues" evidence="4">
    <location>
        <begin position="95"/>
        <end position="121"/>
    </location>
</feature>
<feature type="domain" description="C1q" evidence="5">
    <location>
        <begin position="168"/>
        <end position="293"/>
    </location>
</feature>
<sequence>MNSTVNASLGYAPFEIVYGRRLRFPLTPHTQDCNGPLVVHALCSDHLVTLSDPKTNTVNKQPVHLNRVKIAYVREPTPSSYFVSNITTKKVTSYKTKATQTDLSNSVESNTNKPTSESTKLVPQRPKRNVQPPHRYRNDNILFEFTESSGSDNQFYKVRKVLAQRVIHATPKVAFFANGLADGNKLTVNQILKYTKVGVNTGNCYHASTGVFTCTVAGTYAFFYNQYTALVKDGVPINYCACDGRPSHYSSCGITTIVHYNVGDSIWVRVQASTSQNAFAGEDSFSGFLLYQD</sequence>
<feature type="region of interest" description="Disordered" evidence="4">
    <location>
        <begin position="95"/>
        <end position="135"/>
    </location>
</feature>
<comment type="caution">
    <text evidence="6">The sequence shown here is derived from an EMBL/GenBank/DDBJ whole genome shotgun (WGS) entry which is preliminary data.</text>
</comment>
<comment type="subcellular location">
    <subcellularLocation>
        <location evidence="1">Secreted</location>
    </subcellularLocation>
</comment>
<keyword evidence="2" id="KW-0964">Secreted</keyword>
<evidence type="ECO:0000313" key="7">
    <source>
        <dbReference type="Proteomes" id="UP001217089"/>
    </source>
</evidence>
<evidence type="ECO:0000256" key="4">
    <source>
        <dbReference type="SAM" id="MobiDB-lite"/>
    </source>
</evidence>
<evidence type="ECO:0000256" key="1">
    <source>
        <dbReference type="ARBA" id="ARBA00004613"/>
    </source>
</evidence>
<dbReference type="PRINTS" id="PR00007">
    <property type="entry name" value="COMPLEMNTC1Q"/>
</dbReference>
<organism evidence="6 7">
    <name type="scientific">Tegillarca granosa</name>
    <name type="common">Malaysian cockle</name>
    <name type="synonym">Anadara granosa</name>
    <dbReference type="NCBI Taxonomy" id="220873"/>
    <lineage>
        <taxon>Eukaryota</taxon>
        <taxon>Metazoa</taxon>
        <taxon>Spiralia</taxon>
        <taxon>Lophotrochozoa</taxon>
        <taxon>Mollusca</taxon>
        <taxon>Bivalvia</taxon>
        <taxon>Autobranchia</taxon>
        <taxon>Pteriomorphia</taxon>
        <taxon>Arcoida</taxon>
        <taxon>Arcoidea</taxon>
        <taxon>Arcidae</taxon>
        <taxon>Tegillarca</taxon>
    </lineage>
</organism>
<keyword evidence="3" id="KW-0732">Signal</keyword>
<keyword evidence="7" id="KW-1185">Reference proteome</keyword>
<evidence type="ECO:0000259" key="5">
    <source>
        <dbReference type="PROSITE" id="PS50871"/>
    </source>
</evidence>
<dbReference type="PANTHER" id="PTHR22923:SF116">
    <property type="entry name" value="C1Q DOMAIN-CONTAINING PROTEIN"/>
    <property type="match status" value="1"/>
</dbReference>
<dbReference type="EMBL" id="JARBDR010000793">
    <property type="protein sequence ID" value="KAJ8306834.1"/>
    <property type="molecule type" value="Genomic_DNA"/>
</dbReference>
<dbReference type="PANTHER" id="PTHR22923">
    <property type="entry name" value="CEREBELLIN-RELATED"/>
    <property type="match status" value="1"/>
</dbReference>
<name>A0ABQ9ENP5_TEGGR</name>
<dbReference type="SMART" id="SM00110">
    <property type="entry name" value="C1Q"/>
    <property type="match status" value="1"/>
</dbReference>
<evidence type="ECO:0000256" key="3">
    <source>
        <dbReference type="ARBA" id="ARBA00022729"/>
    </source>
</evidence>
<gene>
    <name evidence="6" type="ORF">KUTeg_014918</name>
</gene>
<dbReference type="Gene3D" id="2.60.120.40">
    <property type="match status" value="1"/>
</dbReference>